<dbReference type="RefSeq" id="WP_025402896.1">
    <property type="nucleotide sequence ID" value="NZ_CBCRUA010000004.1"/>
</dbReference>
<keyword evidence="5 9" id="KW-0229">DNA integration</keyword>
<evidence type="ECO:0000256" key="3">
    <source>
        <dbReference type="ARBA" id="ARBA00022618"/>
    </source>
</evidence>
<evidence type="ECO:0000256" key="9">
    <source>
        <dbReference type="HAMAP-Rule" id="MF_01808"/>
    </source>
</evidence>
<dbReference type="InterPro" id="IPR004107">
    <property type="entry name" value="Integrase_SAM-like_N"/>
</dbReference>
<feature type="domain" description="Tyr recombinase" evidence="10">
    <location>
        <begin position="122"/>
        <end position="310"/>
    </location>
</feature>
<dbReference type="GO" id="GO:0006313">
    <property type="term" value="P:DNA transposition"/>
    <property type="evidence" value="ECO:0007669"/>
    <property type="project" value="UniProtKB-UniRule"/>
</dbReference>
<dbReference type="InterPro" id="IPR044068">
    <property type="entry name" value="CB"/>
</dbReference>
<evidence type="ECO:0000313" key="12">
    <source>
        <dbReference type="EMBL" id="RIX34941.1"/>
    </source>
</evidence>
<dbReference type="Gene3D" id="1.10.150.130">
    <property type="match status" value="1"/>
</dbReference>
<organism evidence="12 13">
    <name type="scientific">Corynebacterium falsenii</name>
    <dbReference type="NCBI Taxonomy" id="108486"/>
    <lineage>
        <taxon>Bacteria</taxon>
        <taxon>Bacillati</taxon>
        <taxon>Actinomycetota</taxon>
        <taxon>Actinomycetes</taxon>
        <taxon>Mycobacteriales</taxon>
        <taxon>Corynebacteriaceae</taxon>
        <taxon>Corynebacterium</taxon>
    </lineage>
</organism>
<name>A0A418Q7I4_9CORY</name>
<comment type="subcellular location">
    <subcellularLocation>
        <location evidence="1 9">Cytoplasm</location>
    </subcellularLocation>
</comment>
<dbReference type="CDD" id="cd00798">
    <property type="entry name" value="INT_XerDC_C"/>
    <property type="match status" value="1"/>
</dbReference>
<dbReference type="InterPro" id="IPR013762">
    <property type="entry name" value="Integrase-like_cat_sf"/>
</dbReference>
<feature type="active site" evidence="9">
    <location>
        <position position="192"/>
    </location>
</feature>
<dbReference type="Pfam" id="PF02899">
    <property type="entry name" value="Phage_int_SAM_1"/>
    <property type="match status" value="1"/>
</dbReference>
<gene>
    <name evidence="9" type="primary">xerC</name>
    <name evidence="12" type="ORF">D3M95_06465</name>
</gene>
<evidence type="ECO:0000256" key="8">
    <source>
        <dbReference type="ARBA" id="ARBA00023306"/>
    </source>
</evidence>
<comment type="subunit">
    <text evidence="9">Forms a cyclic heterotetrameric complex composed of two molecules of XerC and two molecules of XerD.</text>
</comment>
<dbReference type="GO" id="GO:0009037">
    <property type="term" value="F:tyrosine-based site-specific recombinase activity"/>
    <property type="evidence" value="ECO:0007669"/>
    <property type="project" value="UniProtKB-UniRule"/>
</dbReference>
<protein>
    <recommendedName>
        <fullName evidence="9">Tyrosine recombinase XerC</fullName>
    </recommendedName>
</protein>
<dbReference type="GO" id="GO:0007059">
    <property type="term" value="P:chromosome segregation"/>
    <property type="evidence" value="ECO:0007669"/>
    <property type="project" value="UniProtKB-UniRule"/>
</dbReference>
<evidence type="ECO:0000256" key="1">
    <source>
        <dbReference type="ARBA" id="ARBA00004496"/>
    </source>
</evidence>
<dbReference type="PROSITE" id="PS51900">
    <property type="entry name" value="CB"/>
    <property type="match status" value="1"/>
</dbReference>
<dbReference type="InterPro" id="IPR023009">
    <property type="entry name" value="Tyrosine_recombinase_XerC/XerD"/>
</dbReference>
<comment type="caution">
    <text evidence="12">The sequence shown here is derived from an EMBL/GenBank/DDBJ whole genome shotgun (WGS) entry which is preliminary data.</text>
</comment>
<dbReference type="PANTHER" id="PTHR30349:SF77">
    <property type="entry name" value="TYROSINE RECOMBINASE XERC"/>
    <property type="match status" value="1"/>
</dbReference>
<evidence type="ECO:0000259" key="10">
    <source>
        <dbReference type="PROSITE" id="PS51898"/>
    </source>
</evidence>
<keyword evidence="8 9" id="KW-0131">Cell cycle</keyword>
<dbReference type="EMBL" id="QXJK01000005">
    <property type="protein sequence ID" value="RIX34941.1"/>
    <property type="molecule type" value="Genomic_DNA"/>
</dbReference>
<evidence type="ECO:0000256" key="7">
    <source>
        <dbReference type="ARBA" id="ARBA00023172"/>
    </source>
</evidence>
<dbReference type="InterPro" id="IPR010998">
    <property type="entry name" value="Integrase_recombinase_N"/>
</dbReference>
<dbReference type="PROSITE" id="PS51898">
    <property type="entry name" value="TYR_RECOMBINASE"/>
    <property type="match status" value="1"/>
</dbReference>
<dbReference type="SUPFAM" id="SSF56349">
    <property type="entry name" value="DNA breaking-rejoining enzymes"/>
    <property type="match status" value="1"/>
</dbReference>
<feature type="active site" evidence="9">
    <location>
        <position position="288"/>
    </location>
</feature>
<comment type="similarity">
    <text evidence="9">Belongs to the 'phage' integrase family. XerC subfamily.</text>
</comment>
<dbReference type="PANTHER" id="PTHR30349">
    <property type="entry name" value="PHAGE INTEGRASE-RELATED"/>
    <property type="match status" value="1"/>
</dbReference>
<dbReference type="STRING" id="1451189.CFAL_06545"/>
<dbReference type="GO" id="GO:0005737">
    <property type="term" value="C:cytoplasm"/>
    <property type="evidence" value="ECO:0007669"/>
    <property type="project" value="UniProtKB-SubCell"/>
</dbReference>
<dbReference type="InterPro" id="IPR002104">
    <property type="entry name" value="Integrase_catalytic"/>
</dbReference>
<keyword evidence="13" id="KW-1185">Reference proteome</keyword>
<keyword evidence="6 9" id="KW-0238">DNA-binding</keyword>
<keyword evidence="7 9" id="KW-0233">DNA recombination</keyword>
<dbReference type="GO" id="GO:0003677">
    <property type="term" value="F:DNA binding"/>
    <property type="evidence" value="ECO:0007669"/>
    <property type="project" value="UniProtKB-UniRule"/>
</dbReference>
<comment type="function">
    <text evidence="9">Site-specific tyrosine recombinase, which acts by catalyzing the cutting and rejoining of the recombining DNA molecules. The XerC-XerD complex is essential to convert dimers of the bacterial chromosome into monomers to permit their segregation at cell division. It also contributes to the segregational stability of plasmids.</text>
</comment>
<evidence type="ECO:0000256" key="2">
    <source>
        <dbReference type="ARBA" id="ARBA00022490"/>
    </source>
</evidence>
<dbReference type="GO" id="GO:0051301">
    <property type="term" value="P:cell division"/>
    <property type="evidence" value="ECO:0007669"/>
    <property type="project" value="UniProtKB-KW"/>
</dbReference>
<evidence type="ECO:0000313" key="13">
    <source>
        <dbReference type="Proteomes" id="UP000285278"/>
    </source>
</evidence>
<evidence type="ECO:0000256" key="5">
    <source>
        <dbReference type="ARBA" id="ARBA00022908"/>
    </source>
</evidence>
<keyword evidence="2 9" id="KW-0963">Cytoplasm</keyword>
<reference evidence="12 13" key="1">
    <citation type="submission" date="2018-09" db="EMBL/GenBank/DDBJ databases">
        <title>Optimization and identification of Corynebacterium falsenii FN1-14 from fish paste.</title>
        <authorList>
            <person name="Daroonpunt R."/>
            <person name="Tanasupawat S."/>
        </authorList>
    </citation>
    <scope>NUCLEOTIDE SEQUENCE [LARGE SCALE GENOMIC DNA]</scope>
    <source>
        <strain evidence="12 13">FN1-14</strain>
    </source>
</reference>
<dbReference type="OrthoDB" id="9801717at2"/>
<keyword evidence="4 9" id="KW-0159">Chromosome partition</keyword>
<feature type="active site" evidence="9">
    <location>
        <position position="262"/>
    </location>
</feature>
<dbReference type="Gene3D" id="1.10.443.10">
    <property type="entry name" value="Intergrase catalytic core"/>
    <property type="match status" value="1"/>
</dbReference>
<dbReference type="AlphaFoldDB" id="A0A418Q7I4"/>
<dbReference type="Pfam" id="PF00589">
    <property type="entry name" value="Phage_integrase"/>
    <property type="match status" value="1"/>
</dbReference>
<evidence type="ECO:0000259" key="11">
    <source>
        <dbReference type="PROSITE" id="PS51900"/>
    </source>
</evidence>
<proteinExistence type="inferred from homology"/>
<feature type="active site" evidence="9">
    <location>
        <position position="265"/>
    </location>
</feature>
<feature type="domain" description="Core-binding (CB)" evidence="11">
    <location>
        <begin position="20"/>
        <end position="101"/>
    </location>
</feature>
<dbReference type="HAMAP" id="MF_01808">
    <property type="entry name" value="Recomb_XerC_XerD"/>
    <property type="match status" value="1"/>
</dbReference>
<feature type="active site" evidence="9">
    <location>
        <position position="168"/>
    </location>
</feature>
<accession>A0A418Q7I4</accession>
<dbReference type="InterPro" id="IPR050090">
    <property type="entry name" value="Tyrosine_recombinase_XerCD"/>
</dbReference>
<evidence type="ECO:0000256" key="4">
    <source>
        <dbReference type="ARBA" id="ARBA00022829"/>
    </source>
</evidence>
<feature type="active site" description="O-(3'-phospho-DNA)-tyrosine intermediate" evidence="9">
    <location>
        <position position="297"/>
    </location>
</feature>
<sequence>MAQNGETAQDASSGNSESSAVFTQLMAEYESYLRHVKGRSENTITAYHRDLVAATEGLTTVEEFTLDRARSVLGWAVDNGASRATLARLASSMRGFGDYLAHKDLVEANPVASLKAPTPASSLPRVLKVQQAEAMLNRARDLAHGSEATAVDIRDWAMTELLYATGIRVAELVGLDCADLDFERNLARVTGKGNKTRMVPFGSTAKRAVNEWLAARKDLVAPGKTDDALFLGARGGRIDQRQVRTVVNRLTSEAGVPKLSPHGIRHSTATAVLEGGADLRTVQELLGHSSLSTTQIYTHVGTERLKAVFNQAHPRSGA</sequence>
<keyword evidence="3 9" id="KW-0132">Cell division</keyword>
<dbReference type="Proteomes" id="UP000285278">
    <property type="component" value="Unassembled WGS sequence"/>
</dbReference>
<evidence type="ECO:0000256" key="6">
    <source>
        <dbReference type="ARBA" id="ARBA00023125"/>
    </source>
</evidence>
<dbReference type="InterPro" id="IPR011010">
    <property type="entry name" value="DNA_brk_join_enz"/>
</dbReference>